<dbReference type="SUPFAM" id="SSF53613">
    <property type="entry name" value="Ribokinase-like"/>
    <property type="match status" value="1"/>
</dbReference>
<keyword evidence="7 9" id="KW-0630">Potassium</keyword>
<feature type="binding site" evidence="9">
    <location>
        <position position="226"/>
    </location>
    <ligand>
        <name>ATP</name>
        <dbReference type="ChEBI" id="CHEBI:30616"/>
    </ligand>
</feature>
<keyword evidence="1 9" id="KW-0808">Transferase</keyword>
<dbReference type="InterPro" id="IPR011877">
    <property type="entry name" value="Ribokinase"/>
</dbReference>
<dbReference type="InterPro" id="IPR029056">
    <property type="entry name" value="Ribokinase-like"/>
</dbReference>
<feature type="binding site" evidence="9">
    <location>
        <position position="297"/>
    </location>
    <ligand>
        <name>K(+)</name>
        <dbReference type="ChEBI" id="CHEBI:29103"/>
    </ligand>
</feature>
<feature type="binding site" evidence="9">
    <location>
        <position position="295"/>
    </location>
    <ligand>
        <name>K(+)</name>
        <dbReference type="ChEBI" id="CHEBI:29103"/>
    </ligand>
</feature>
<dbReference type="Proteomes" id="UP000259221">
    <property type="component" value="Unassembled WGS sequence"/>
</dbReference>
<evidence type="ECO:0000256" key="9">
    <source>
        <dbReference type="HAMAP-Rule" id="MF_01987"/>
    </source>
</evidence>
<evidence type="ECO:0000256" key="8">
    <source>
        <dbReference type="ARBA" id="ARBA00023277"/>
    </source>
</evidence>
<dbReference type="PRINTS" id="PR00990">
    <property type="entry name" value="RIBOKINASE"/>
</dbReference>
<dbReference type="AlphaFoldDB" id="A0A3E1IZ07"/>
<feature type="binding site" evidence="9">
    <location>
        <position position="181"/>
    </location>
    <ligand>
        <name>substrate</name>
    </ligand>
</feature>
<dbReference type="EMBL" id="LRTV01000012">
    <property type="protein sequence ID" value="RFD78250.1"/>
    <property type="molecule type" value="Genomic_DNA"/>
</dbReference>
<feature type="active site" description="Proton acceptor" evidence="9">
    <location>
        <position position="301"/>
    </location>
</feature>
<evidence type="ECO:0000256" key="6">
    <source>
        <dbReference type="ARBA" id="ARBA00022842"/>
    </source>
</evidence>
<dbReference type="GO" id="GO:0019303">
    <property type="term" value="P:D-ribose catabolic process"/>
    <property type="evidence" value="ECO:0007669"/>
    <property type="project" value="UniProtKB-UniRule"/>
</dbReference>
<dbReference type="GO" id="GO:0004747">
    <property type="term" value="F:ribokinase activity"/>
    <property type="evidence" value="ECO:0007669"/>
    <property type="project" value="UniProtKB-UniRule"/>
</dbReference>
<comment type="similarity">
    <text evidence="9">Belongs to the carbohydrate kinase PfkB family. Ribokinase subfamily.</text>
</comment>
<evidence type="ECO:0000313" key="12">
    <source>
        <dbReference type="Proteomes" id="UP000259221"/>
    </source>
</evidence>
<evidence type="ECO:0000259" key="10">
    <source>
        <dbReference type="Pfam" id="PF00294"/>
    </source>
</evidence>
<evidence type="ECO:0000256" key="4">
    <source>
        <dbReference type="ARBA" id="ARBA00022777"/>
    </source>
</evidence>
<dbReference type="PANTHER" id="PTHR10584">
    <property type="entry name" value="SUGAR KINASE"/>
    <property type="match status" value="1"/>
</dbReference>
<dbReference type="PANTHER" id="PTHR10584:SF166">
    <property type="entry name" value="RIBOKINASE"/>
    <property type="match status" value="1"/>
</dbReference>
<dbReference type="HAMAP" id="MF_01987">
    <property type="entry name" value="Ribokinase"/>
    <property type="match status" value="1"/>
</dbReference>
<feature type="binding site" evidence="9">
    <location>
        <position position="331"/>
    </location>
    <ligand>
        <name>K(+)</name>
        <dbReference type="ChEBI" id="CHEBI:29103"/>
    </ligand>
</feature>
<dbReference type="InterPro" id="IPR002139">
    <property type="entry name" value="Ribo/fructo_kinase"/>
</dbReference>
<evidence type="ECO:0000256" key="3">
    <source>
        <dbReference type="ARBA" id="ARBA00022741"/>
    </source>
</evidence>
<comment type="subcellular location">
    <subcellularLocation>
        <location evidence="9">Cytoplasm</location>
    </subcellularLocation>
</comment>
<dbReference type="UniPathway" id="UPA00916">
    <property type="reaction ID" value="UER00889"/>
</dbReference>
<keyword evidence="5 9" id="KW-0067">ATP-binding</keyword>
<feature type="binding site" evidence="9">
    <location>
        <position position="301"/>
    </location>
    <ligand>
        <name>substrate</name>
    </ligand>
</feature>
<evidence type="ECO:0000313" key="11">
    <source>
        <dbReference type="EMBL" id="RFD78250.1"/>
    </source>
</evidence>
<feature type="domain" description="Carbohydrate kinase PfkB" evidence="10">
    <location>
        <begin position="40"/>
        <end position="340"/>
    </location>
</feature>
<comment type="cofactor">
    <cofactor evidence="9">
        <name>Mg(2+)</name>
        <dbReference type="ChEBI" id="CHEBI:18420"/>
    </cofactor>
    <text evidence="9">Requires a divalent cation, most likely magnesium in vivo, as an electrophilic catalyst to aid phosphoryl group transfer. It is the chelate of the metal and the nucleotide that is the actual substrate.</text>
</comment>
<keyword evidence="2 9" id="KW-0479">Metal-binding</keyword>
<feature type="binding site" evidence="9">
    <location>
        <position position="334"/>
    </location>
    <ligand>
        <name>K(+)</name>
        <dbReference type="ChEBI" id="CHEBI:29103"/>
    </ligand>
</feature>
<keyword evidence="4 9" id="KW-0418">Kinase</keyword>
<comment type="caution">
    <text evidence="9">Lacks conserved residue(s) required for the propagation of feature annotation.</text>
</comment>
<comment type="pathway">
    <text evidence="9">Carbohydrate metabolism; D-ribose degradation; D-ribose 5-phosphate from beta-D-ribopyranose: step 2/2.</text>
</comment>
<evidence type="ECO:0000256" key="7">
    <source>
        <dbReference type="ARBA" id="ARBA00022958"/>
    </source>
</evidence>
<dbReference type="EC" id="2.7.1.15" evidence="9"/>
<comment type="caution">
    <text evidence="11">The sequence shown here is derived from an EMBL/GenBank/DDBJ whole genome shotgun (WGS) entry which is preliminary data.</text>
</comment>
<feature type="binding site" evidence="9">
    <location>
        <position position="336"/>
    </location>
    <ligand>
        <name>K(+)</name>
        <dbReference type="ChEBI" id="CHEBI:29103"/>
    </ligand>
</feature>
<gene>
    <name evidence="9" type="primary">rbsK</name>
    <name evidence="11" type="ORF">AXE77_05730</name>
</gene>
<dbReference type="CDD" id="cd01174">
    <property type="entry name" value="ribokinase"/>
    <property type="match status" value="1"/>
</dbReference>
<comment type="function">
    <text evidence="9">Catalyzes the phosphorylation of ribose at O-5 in a reaction requiring ATP and magnesium. The resulting D-ribose-5-phosphate can then be used either for sythesis of nucleotides, histidine, and tryptophan, or as a component of the pentose phosphate pathway.</text>
</comment>
<feature type="binding site" evidence="9">
    <location>
        <begin position="49"/>
        <end position="51"/>
    </location>
    <ligand>
        <name>substrate</name>
    </ligand>
</feature>
<keyword evidence="8 9" id="KW-0119">Carbohydrate metabolism</keyword>
<dbReference type="GO" id="GO:0005829">
    <property type="term" value="C:cytosol"/>
    <property type="evidence" value="ECO:0007669"/>
    <property type="project" value="TreeGrafter"/>
</dbReference>
<name>A0A3E1IZ07_GARVA</name>
<evidence type="ECO:0000256" key="5">
    <source>
        <dbReference type="ARBA" id="ARBA00022840"/>
    </source>
</evidence>
<accession>A0A3E1IZ07</accession>
<dbReference type="GO" id="GO:0005524">
    <property type="term" value="F:ATP binding"/>
    <property type="evidence" value="ECO:0007669"/>
    <property type="project" value="UniProtKB-UniRule"/>
</dbReference>
<keyword evidence="3 9" id="KW-0547">Nucleotide-binding</keyword>
<evidence type="ECO:0000256" key="1">
    <source>
        <dbReference type="ARBA" id="ARBA00022679"/>
    </source>
</evidence>
<comment type="activity regulation">
    <text evidence="9">Activated by a monovalent cation that binds near, but not in, the active site. The most likely occupant of the site in vivo is potassium. Ion binding induces a conformational change that may alter substrate affinity.</text>
</comment>
<evidence type="ECO:0000256" key="2">
    <source>
        <dbReference type="ARBA" id="ARBA00022723"/>
    </source>
</evidence>
<dbReference type="Pfam" id="PF00294">
    <property type="entry name" value="PfkB"/>
    <property type="match status" value="1"/>
</dbReference>
<keyword evidence="6 9" id="KW-0460">Magnesium</keyword>
<keyword evidence="9" id="KW-0963">Cytoplasm</keyword>
<sequence length="353" mass="37694">MSSYHMLDSLESLEKIKVIQPVNVDLQHETLPAMRNMKMPTVAIVGSMNADYTIVANRLPMPGETIKGNEIRILPGGKSGNQAVSAAKLGAHVCMFGAVGDDANADFLTGALQESGVDTTYVRHVPNCNSGATVITVDAQSGENTIVYAPGSNSQVDVDYIQSPSVKAAITSAKVLGLCLESPLESVTMCARLAHEHGVKVLLNNSPFLDTLPQDLIRSADILLVNEHEMAQLLHISEPDNGDWDSFDWQHALRAMHEFGFNEAIVTLGSKGSIVLDYADNSVHRIMAQHVNAVDTTGCGDAFMGTVLACLSADMRLVDAASLASYVAAYAATGFGAQASYGTVAQIRQFFHL</sequence>
<organism evidence="11 12">
    <name type="scientific">Gardnerella vaginalis</name>
    <dbReference type="NCBI Taxonomy" id="2702"/>
    <lineage>
        <taxon>Bacteria</taxon>
        <taxon>Bacillati</taxon>
        <taxon>Actinomycetota</taxon>
        <taxon>Actinomycetes</taxon>
        <taxon>Bifidobacteriales</taxon>
        <taxon>Bifidobacteriaceae</taxon>
        <taxon>Gardnerella</taxon>
    </lineage>
</organism>
<feature type="binding site" evidence="9">
    <location>
        <position position="340"/>
    </location>
    <ligand>
        <name>K(+)</name>
        <dbReference type="ChEBI" id="CHEBI:29103"/>
    </ligand>
</feature>
<reference evidence="11 12" key="1">
    <citation type="submission" date="2016-02" db="EMBL/GenBank/DDBJ databases">
        <authorList>
            <person name="Alioto T."/>
            <person name="Alioto T."/>
        </authorList>
    </citation>
    <scope>NUCLEOTIDE SEQUENCE [LARGE SCALE GENOMIC DNA]</scope>
    <source>
        <strain evidence="11 12">NR010</strain>
    </source>
</reference>
<feature type="binding site" evidence="9">
    <location>
        <begin position="267"/>
        <end position="272"/>
    </location>
    <ligand>
        <name>ATP</name>
        <dbReference type="ChEBI" id="CHEBI:30616"/>
    </ligand>
</feature>
<protein>
    <recommendedName>
        <fullName evidence="9">Ribokinase</fullName>
        <shortName evidence="9">RK</shortName>
        <ecNumber evidence="9">2.7.1.15</ecNumber>
    </recommendedName>
</protein>
<dbReference type="Gene3D" id="3.40.1190.20">
    <property type="match status" value="1"/>
</dbReference>
<comment type="subunit">
    <text evidence="9">Homodimer.</text>
</comment>
<feature type="binding site" evidence="9">
    <location>
        <begin position="77"/>
        <end position="81"/>
    </location>
    <ligand>
        <name>substrate</name>
    </ligand>
</feature>
<dbReference type="GO" id="GO:0046872">
    <property type="term" value="F:metal ion binding"/>
    <property type="evidence" value="ECO:0007669"/>
    <property type="project" value="UniProtKB-KW"/>
</dbReference>
<proteinExistence type="inferred from homology"/>
<feature type="binding site" evidence="9">
    <location>
        <begin position="300"/>
        <end position="301"/>
    </location>
    <ligand>
        <name>ATP</name>
        <dbReference type="ChEBI" id="CHEBI:30616"/>
    </ligand>
</feature>
<dbReference type="InterPro" id="IPR011611">
    <property type="entry name" value="PfkB_dom"/>
</dbReference>
<comment type="catalytic activity">
    <reaction evidence="9">
        <text>D-ribose + ATP = D-ribose 5-phosphate + ADP + H(+)</text>
        <dbReference type="Rhea" id="RHEA:13697"/>
        <dbReference type="ChEBI" id="CHEBI:15378"/>
        <dbReference type="ChEBI" id="CHEBI:30616"/>
        <dbReference type="ChEBI" id="CHEBI:47013"/>
        <dbReference type="ChEBI" id="CHEBI:78346"/>
        <dbReference type="ChEBI" id="CHEBI:456216"/>
        <dbReference type="EC" id="2.7.1.15"/>
    </reaction>
</comment>